<dbReference type="Pfam" id="PF00401">
    <property type="entry name" value="ATP-synt_DE"/>
    <property type="match status" value="1"/>
</dbReference>
<dbReference type="InterPro" id="IPR001469">
    <property type="entry name" value="ATP_synth_F1_dsu/esu"/>
</dbReference>
<evidence type="ECO:0000256" key="5">
    <source>
        <dbReference type="ARBA" id="ARBA00023065"/>
    </source>
</evidence>
<dbReference type="SUPFAM" id="SSF51344">
    <property type="entry name" value="Epsilon subunit of F1F0-ATP synthase N-terminal domain"/>
    <property type="match status" value="1"/>
</dbReference>
<dbReference type="KEGG" id="sbf:JCM31447_309100"/>
<keyword evidence="5 9" id="KW-0406">Ion transport</keyword>
<dbReference type="GO" id="GO:0012505">
    <property type="term" value="C:endomembrane system"/>
    <property type="evidence" value="ECO:0007669"/>
    <property type="project" value="UniProtKB-SubCell"/>
</dbReference>
<evidence type="ECO:0000313" key="15">
    <source>
        <dbReference type="Proteomes" id="UP000291236"/>
    </source>
</evidence>
<evidence type="ECO:0000256" key="10">
    <source>
        <dbReference type="RuleBase" id="RU003656"/>
    </source>
</evidence>
<dbReference type="InterPro" id="IPR020547">
    <property type="entry name" value="ATP_synth_F1_esu_C"/>
</dbReference>
<dbReference type="Proteomes" id="UP000291236">
    <property type="component" value="Chromosome"/>
</dbReference>
<dbReference type="PANTHER" id="PTHR13822">
    <property type="entry name" value="ATP SYNTHASE DELTA/EPSILON CHAIN"/>
    <property type="match status" value="1"/>
</dbReference>
<dbReference type="PANTHER" id="PTHR13822:SF10">
    <property type="entry name" value="ATP SYNTHASE EPSILON CHAIN, CHLOROPLASTIC"/>
    <property type="match status" value="1"/>
</dbReference>
<gene>
    <name evidence="9" type="primary">atpC</name>
    <name evidence="14" type="ORF">JCM31447_309100</name>
</gene>
<feature type="domain" description="ATP synthase F1 complex delta/epsilon subunit N-terminal" evidence="13">
    <location>
        <begin position="8"/>
        <end position="85"/>
    </location>
</feature>
<evidence type="ECO:0000256" key="1">
    <source>
        <dbReference type="ARBA" id="ARBA00003543"/>
    </source>
</evidence>
<dbReference type="GO" id="GO:0046933">
    <property type="term" value="F:proton-transporting ATP synthase activity, rotational mechanism"/>
    <property type="evidence" value="ECO:0007669"/>
    <property type="project" value="UniProtKB-UniRule"/>
</dbReference>
<dbReference type="AlphaFoldDB" id="A0A4P2VFS2"/>
<name>A0A4P2VFS2_FLUSA</name>
<evidence type="ECO:0000256" key="7">
    <source>
        <dbReference type="ARBA" id="ARBA00023196"/>
    </source>
</evidence>
<feature type="coiled-coil region" evidence="11">
    <location>
        <begin position="88"/>
        <end position="115"/>
    </location>
</feature>
<dbReference type="GO" id="GO:0005886">
    <property type="term" value="C:plasma membrane"/>
    <property type="evidence" value="ECO:0007669"/>
    <property type="project" value="UniProtKB-SubCell"/>
</dbReference>
<evidence type="ECO:0000256" key="9">
    <source>
        <dbReference type="HAMAP-Rule" id="MF_00530"/>
    </source>
</evidence>
<keyword evidence="8 9" id="KW-0066">ATP synthesis</keyword>
<reference evidence="14 15" key="1">
    <citation type="submission" date="2018-12" db="EMBL/GenBank/DDBJ databases">
        <title>Rubrispira sanarue gen. nov., sp., nov., a member of the order Silvanigrellales, isolated from a brackish lake in Hamamatsu Japan.</title>
        <authorList>
            <person name="Maejima Y."/>
            <person name="Iino T."/>
            <person name="Muraguchi Y."/>
            <person name="Fukuda K."/>
            <person name="Nojiri H."/>
            <person name="Ohkuma M."/>
            <person name="Moriuchi R."/>
            <person name="Dohra H."/>
            <person name="Kimbara K."/>
            <person name="Shintani M."/>
        </authorList>
    </citation>
    <scope>NUCLEOTIDE SEQUENCE [LARGE SCALE GENOMIC DNA]</scope>
    <source>
        <strain evidence="14 15">RF1110005</strain>
    </source>
</reference>
<dbReference type="InterPro" id="IPR020546">
    <property type="entry name" value="ATP_synth_F1_dsu/esu_N"/>
</dbReference>
<protein>
    <recommendedName>
        <fullName evidence="9">ATP synthase epsilon chain</fullName>
    </recommendedName>
    <alternativeName>
        <fullName evidence="9">ATP synthase F1 sector epsilon subunit</fullName>
    </alternativeName>
    <alternativeName>
        <fullName evidence="9">F-ATPase epsilon subunit</fullName>
    </alternativeName>
</protein>
<evidence type="ECO:0000256" key="11">
    <source>
        <dbReference type="SAM" id="Coils"/>
    </source>
</evidence>
<dbReference type="OrthoDB" id="9791445at2"/>
<organism evidence="14 15">
    <name type="scientific">Fluviispira sanaruensis</name>
    <dbReference type="NCBI Taxonomy" id="2493639"/>
    <lineage>
        <taxon>Bacteria</taxon>
        <taxon>Pseudomonadati</taxon>
        <taxon>Bdellovibrionota</taxon>
        <taxon>Oligoflexia</taxon>
        <taxon>Silvanigrellales</taxon>
        <taxon>Silvanigrellaceae</taxon>
        <taxon>Fluviispira</taxon>
    </lineage>
</organism>
<dbReference type="CDD" id="cd12152">
    <property type="entry name" value="F1-ATPase_delta"/>
    <property type="match status" value="1"/>
</dbReference>
<dbReference type="GO" id="GO:0005524">
    <property type="term" value="F:ATP binding"/>
    <property type="evidence" value="ECO:0007669"/>
    <property type="project" value="UniProtKB-UniRule"/>
</dbReference>
<keyword evidence="11" id="KW-0175">Coiled coil</keyword>
<keyword evidence="6 9" id="KW-0472">Membrane</keyword>
<keyword evidence="4 9" id="KW-0813">Transport</keyword>
<keyword evidence="7 9" id="KW-0139">CF(1)</keyword>
<dbReference type="Pfam" id="PF02823">
    <property type="entry name" value="ATP-synt_DE_N"/>
    <property type="match status" value="1"/>
</dbReference>
<dbReference type="InterPro" id="IPR036771">
    <property type="entry name" value="ATPsynth_dsu/esu_N"/>
</dbReference>
<evidence type="ECO:0000313" key="14">
    <source>
        <dbReference type="EMBL" id="BBH51643.1"/>
    </source>
</evidence>
<proteinExistence type="inferred from homology"/>
<dbReference type="Gene3D" id="1.20.5.440">
    <property type="entry name" value="ATP synthase delta/epsilon subunit, C-terminal domain"/>
    <property type="match status" value="1"/>
</dbReference>
<evidence type="ECO:0000259" key="13">
    <source>
        <dbReference type="Pfam" id="PF02823"/>
    </source>
</evidence>
<dbReference type="EMBL" id="AP019368">
    <property type="protein sequence ID" value="BBH51643.1"/>
    <property type="molecule type" value="Genomic_DNA"/>
</dbReference>
<dbReference type="HAMAP" id="MF_00530">
    <property type="entry name" value="ATP_synth_epsil_bac"/>
    <property type="match status" value="1"/>
</dbReference>
<feature type="domain" description="ATP synthase epsilon subunit C-terminal" evidence="12">
    <location>
        <begin position="93"/>
        <end position="136"/>
    </location>
</feature>
<dbReference type="Gene3D" id="2.60.15.10">
    <property type="entry name" value="F0F1 ATP synthase delta/epsilon subunit, N-terminal"/>
    <property type="match status" value="1"/>
</dbReference>
<evidence type="ECO:0000259" key="12">
    <source>
        <dbReference type="Pfam" id="PF00401"/>
    </source>
</evidence>
<evidence type="ECO:0000256" key="8">
    <source>
        <dbReference type="ARBA" id="ARBA00023310"/>
    </source>
</evidence>
<comment type="subunit">
    <text evidence="9 10">F-type ATPases have 2 components, CF(1) - the catalytic core - and CF(0) - the membrane proton channel. CF(1) has five subunits: alpha(3), beta(3), gamma(1), delta(1), epsilon(1). CF(0) has three main subunits: a, b and c.</text>
</comment>
<evidence type="ECO:0000256" key="2">
    <source>
        <dbReference type="ARBA" id="ARBA00004184"/>
    </source>
</evidence>
<dbReference type="RefSeq" id="WP_130605384.1">
    <property type="nucleotide sequence ID" value="NZ_AP019368.1"/>
</dbReference>
<evidence type="ECO:0000256" key="6">
    <source>
        <dbReference type="ARBA" id="ARBA00023136"/>
    </source>
</evidence>
<sequence>MIDAKDKMRVVILTPSKRLLDLSGVSELYFPSEHGALGVLPGHAPMVTAVGTGVVLYSQNDVSGFFKVAGGVAEITGNAVNLLVDVGEEAATIDLDRAKRSLERAEGRLAAKELGNVDVKRAEGSKARALARIEVVNLHTNKHAKDKKSS</sequence>
<keyword evidence="15" id="KW-1185">Reference proteome</keyword>
<dbReference type="GO" id="GO:0045259">
    <property type="term" value="C:proton-transporting ATP synthase complex"/>
    <property type="evidence" value="ECO:0007669"/>
    <property type="project" value="UniProtKB-KW"/>
</dbReference>
<comment type="similarity">
    <text evidence="3 9 10">Belongs to the ATPase epsilon chain family.</text>
</comment>
<comment type="subcellular location">
    <subcellularLocation>
        <location evidence="9">Cell membrane</location>
        <topology evidence="9">Peripheral membrane protein</topology>
    </subcellularLocation>
    <subcellularLocation>
        <location evidence="2">Endomembrane system</location>
        <topology evidence="2">Peripheral membrane protein</topology>
    </subcellularLocation>
</comment>
<keyword evidence="9" id="KW-0375">Hydrogen ion transport</keyword>
<keyword evidence="9" id="KW-1003">Cell membrane</keyword>
<evidence type="ECO:0000256" key="4">
    <source>
        <dbReference type="ARBA" id="ARBA00022448"/>
    </source>
</evidence>
<comment type="function">
    <text evidence="1 9">Produces ATP from ADP in the presence of a proton gradient across the membrane.</text>
</comment>
<dbReference type="NCBIfam" id="TIGR01216">
    <property type="entry name" value="ATP_synt_epsi"/>
    <property type="match status" value="1"/>
</dbReference>
<accession>A0A4P2VFS2</accession>
<evidence type="ECO:0000256" key="3">
    <source>
        <dbReference type="ARBA" id="ARBA00005712"/>
    </source>
</evidence>